<gene>
    <name evidence="1" type="ORF">PLOB_00026921</name>
</gene>
<dbReference type="EMBL" id="CALNXK010000321">
    <property type="protein sequence ID" value="CAH3182376.1"/>
    <property type="molecule type" value="Genomic_DNA"/>
</dbReference>
<proteinExistence type="predicted"/>
<organism evidence="1 2">
    <name type="scientific">Porites lobata</name>
    <dbReference type="NCBI Taxonomy" id="104759"/>
    <lineage>
        <taxon>Eukaryota</taxon>
        <taxon>Metazoa</taxon>
        <taxon>Cnidaria</taxon>
        <taxon>Anthozoa</taxon>
        <taxon>Hexacorallia</taxon>
        <taxon>Scleractinia</taxon>
        <taxon>Fungiina</taxon>
        <taxon>Poritidae</taxon>
        <taxon>Porites</taxon>
    </lineage>
</organism>
<keyword evidence="2" id="KW-1185">Reference proteome</keyword>
<evidence type="ECO:0000313" key="1">
    <source>
        <dbReference type="EMBL" id="CAH3182376.1"/>
    </source>
</evidence>
<comment type="caution">
    <text evidence="1">The sequence shown here is derived from an EMBL/GenBank/DDBJ whole genome shotgun (WGS) entry which is preliminary data.</text>
</comment>
<reference evidence="1 2" key="1">
    <citation type="submission" date="2022-05" db="EMBL/GenBank/DDBJ databases">
        <authorList>
            <consortium name="Genoscope - CEA"/>
            <person name="William W."/>
        </authorList>
    </citation>
    <scope>NUCLEOTIDE SEQUENCE [LARGE SCALE GENOMIC DNA]</scope>
</reference>
<evidence type="ECO:0000313" key="2">
    <source>
        <dbReference type="Proteomes" id="UP001159405"/>
    </source>
</evidence>
<name>A0ABN8RSB8_9CNID</name>
<protein>
    <submittedName>
        <fullName evidence="1">Uncharacterized protein</fullName>
    </submittedName>
</protein>
<accession>A0ABN8RSB8</accession>
<dbReference type="Proteomes" id="UP001159405">
    <property type="component" value="Unassembled WGS sequence"/>
</dbReference>
<sequence>MTYFLKRTCSVHEAFYFMKNDKILPEILGFFLLFLRTHPKLCKGFVWQNFKENMPEGCRRIAAQDYYVTRT</sequence>